<dbReference type="EMBL" id="AUYB01000080">
    <property type="protein sequence ID" value="KZN43287.1"/>
    <property type="molecule type" value="Genomic_DNA"/>
</dbReference>
<sequence length="131" mass="14397">MVVAYLCIALLGLLLTLGGFYVSLIRGKTNVVGGVPKPLDDKLHKAIRAHGNACEYNVFIALTFYILSQHQPPTWLLICMIWLTIARYAHFFGLLFCETMAKPNLLRFFGAGSTFVAGSLMCISLAMVILG</sequence>
<evidence type="ECO:0000256" key="4">
    <source>
        <dbReference type="ARBA" id="ARBA00023136"/>
    </source>
</evidence>
<dbReference type="InterPro" id="IPR001129">
    <property type="entry name" value="Membr-assoc_MAPEG"/>
</dbReference>
<dbReference type="GeneID" id="300407747"/>
<evidence type="ECO:0000313" key="7">
    <source>
        <dbReference type="Proteomes" id="UP000076643"/>
    </source>
</evidence>
<organism evidence="6 7">
    <name type="scientific">Pseudoalteromonas luteoviolacea DSM 6061</name>
    <dbReference type="NCBI Taxonomy" id="1365250"/>
    <lineage>
        <taxon>Bacteria</taxon>
        <taxon>Pseudomonadati</taxon>
        <taxon>Pseudomonadota</taxon>
        <taxon>Gammaproteobacteria</taxon>
        <taxon>Alteromonadales</taxon>
        <taxon>Pseudoalteromonadaceae</taxon>
        <taxon>Pseudoalteromonas</taxon>
    </lineage>
</organism>
<evidence type="ECO:0000256" key="2">
    <source>
        <dbReference type="ARBA" id="ARBA00022692"/>
    </source>
</evidence>
<name>A0A166YR55_9GAMM</name>
<keyword evidence="7" id="KW-1185">Reference proteome</keyword>
<dbReference type="PATRIC" id="fig|1365250.3.peg.840"/>
<comment type="subcellular location">
    <subcellularLocation>
        <location evidence="1">Membrane</location>
    </subcellularLocation>
</comment>
<keyword evidence="4 5" id="KW-0472">Membrane</keyword>
<feature type="transmembrane region" description="Helical" evidence="5">
    <location>
        <begin position="75"/>
        <end position="96"/>
    </location>
</feature>
<dbReference type="SUPFAM" id="SSF161084">
    <property type="entry name" value="MAPEG domain-like"/>
    <property type="match status" value="1"/>
</dbReference>
<dbReference type="Pfam" id="PF01124">
    <property type="entry name" value="MAPEG"/>
    <property type="match status" value="1"/>
</dbReference>
<keyword evidence="2 5" id="KW-0812">Transmembrane</keyword>
<evidence type="ECO:0000256" key="3">
    <source>
        <dbReference type="ARBA" id="ARBA00022989"/>
    </source>
</evidence>
<keyword evidence="3 5" id="KW-1133">Transmembrane helix</keyword>
<reference evidence="6 7" key="1">
    <citation type="submission" date="2013-07" db="EMBL/GenBank/DDBJ databases">
        <title>Comparative Genomic and Metabolomic Analysis of Twelve Strains of Pseudoalteromonas luteoviolacea.</title>
        <authorList>
            <person name="Vynne N.G."/>
            <person name="Mansson M."/>
            <person name="Gram L."/>
        </authorList>
    </citation>
    <scope>NUCLEOTIDE SEQUENCE [LARGE SCALE GENOMIC DNA]</scope>
    <source>
        <strain evidence="6 7">DSM 6061</strain>
    </source>
</reference>
<dbReference type="AlphaFoldDB" id="A0A166YR55"/>
<feature type="transmembrane region" description="Helical" evidence="5">
    <location>
        <begin position="108"/>
        <end position="130"/>
    </location>
</feature>
<dbReference type="Gene3D" id="1.20.120.550">
    <property type="entry name" value="Membrane associated eicosanoid/glutathione metabolism-like domain"/>
    <property type="match status" value="1"/>
</dbReference>
<evidence type="ECO:0000256" key="1">
    <source>
        <dbReference type="ARBA" id="ARBA00004370"/>
    </source>
</evidence>
<dbReference type="RefSeq" id="WP_162269583.1">
    <property type="nucleotide sequence ID" value="NZ_AQHB01000019.1"/>
</dbReference>
<comment type="caution">
    <text evidence="6">The sequence shown here is derived from an EMBL/GenBank/DDBJ whole genome shotgun (WGS) entry which is preliminary data.</text>
</comment>
<evidence type="ECO:0008006" key="8">
    <source>
        <dbReference type="Google" id="ProtNLM"/>
    </source>
</evidence>
<evidence type="ECO:0000313" key="6">
    <source>
        <dbReference type="EMBL" id="KZN43287.1"/>
    </source>
</evidence>
<evidence type="ECO:0000256" key="5">
    <source>
        <dbReference type="SAM" id="Phobius"/>
    </source>
</evidence>
<dbReference type="InterPro" id="IPR023352">
    <property type="entry name" value="MAPEG-like_dom_sf"/>
</dbReference>
<proteinExistence type="predicted"/>
<protein>
    <recommendedName>
        <fullName evidence="8">MAPEG family protein</fullName>
    </recommendedName>
</protein>
<dbReference type="GO" id="GO:0016020">
    <property type="term" value="C:membrane"/>
    <property type="evidence" value="ECO:0007669"/>
    <property type="project" value="UniProtKB-SubCell"/>
</dbReference>
<gene>
    <name evidence="6" type="ORF">N475_09295</name>
</gene>
<dbReference type="Proteomes" id="UP000076643">
    <property type="component" value="Unassembled WGS sequence"/>
</dbReference>
<accession>A0A166YR55</accession>